<keyword evidence="2" id="KW-0808">Transferase</keyword>
<dbReference type="EMBL" id="JAFFGU010000002">
    <property type="protein sequence ID" value="MBM7277574.1"/>
    <property type="molecule type" value="Genomic_DNA"/>
</dbReference>
<evidence type="ECO:0000313" key="3">
    <source>
        <dbReference type="Proteomes" id="UP001195196"/>
    </source>
</evidence>
<gene>
    <name evidence="2" type="ORF">JTZ10_07340</name>
</gene>
<dbReference type="InterPro" id="IPR029044">
    <property type="entry name" value="Nucleotide-diphossugar_trans"/>
</dbReference>
<dbReference type="SUPFAM" id="SSF53448">
    <property type="entry name" value="Nucleotide-diphospho-sugar transferases"/>
    <property type="match status" value="1"/>
</dbReference>
<protein>
    <submittedName>
        <fullName evidence="2">NTP transferase domain-containing protein</fullName>
    </submittedName>
</protein>
<evidence type="ECO:0000259" key="1">
    <source>
        <dbReference type="Pfam" id="PF12804"/>
    </source>
</evidence>
<dbReference type="Proteomes" id="UP001195196">
    <property type="component" value="Unassembled WGS sequence"/>
</dbReference>
<dbReference type="PANTHER" id="PTHR43777">
    <property type="entry name" value="MOLYBDENUM COFACTOR CYTIDYLYLTRANSFERASE"/>
    <property type="match status" value="1"/>
</dbReference>
<proteinExistence type="predicted"/>
<dbReference type="PANTHER" id="PTHR43777:SF1">
    <property type="entry name" value="MOLYBDENUM COFACTOR CYTIDYLYLTRANSFERASE"/>
    <property type="match status" value="1"/>
</dbReference>
<reference evidence="2" key="1">
    <citation type="submission" date="2021-02" db="EMBL/GenBank/DDBJ databases">
        <title>Taxonomy, biology and ecology of Rhodococcus bacteria occurring in California pistachio and other woody hosts as revealed by genome sequence analyses.</title>
        <authorList>
            <person name="Riely B."/>
            <person name="Gai Y."/>
        </authorList>
    </citation>
    <scope>NUCLEOTIDE SEQUENCE</scope>
    <source>
        <strain evidence="2">BP-295</strain>
    </source>
</reference>
<dbReference type="AlphaFoldDB" id="A0AAW4G2X4"/>
<feature type="domain" description="MobA-like NTP transferase" evidence="1">
    <location>
        <begin position="15"/>
        <end position="170"/>
    </location>
</feature>
<dbReference type="GO" id="GO:0016779">
    <property type="term" value="F:nucleotidyltransferase activity"/>
    <property type="evidence" value="ECO:0007669"/>
    <property type="project" value="UniProtKB-ARBA"/>
</dbReference>
<dbReference type="Gene3D" id="3.90.550.10">
    <property type="entry name" value="Spore Coat Polysaccharide Biosynthesis Protein SpsA, Chain A"/>
    <property type="match status" value="1"/>
</dbReference>
<organism evidence="2 3">
    <name type="scientific">Gordonia rubripertincta</name>
    <name type="common">Rhodococcus corallinus</name>
    <dbReference type="NCBI Taxonomy" id="36822"/>
    <lineage>
        <taxon>Bacteria</taxon>
        <taxon>Bacillati</taxon>
        <taxon>Actinomycetota</taxon>
        <taxon>Actinomycetes</taxon>
        <taxon>Mycobacteriales</taxon>
        <taxon>Gordoniaceae</taxon>
        <taxon>Gordonia</taxon>
    </lineage>
</organism>
<evidence type="ECO:0000313" key="2">
    <source>
        <dbReference type="EMBL" id="MBM7277574.1"/>
    </source>
</evidence>
<dbReference type="InterPro" id="IPR025877">
    <property type="entry name" value="MobA-like_NTP_Trfase"/>
</dbReference>
<dbReference type="Pfam" id="PF12804">
    <property type="entry name" value="NTP_transf_3"/>
    <property type="match status" value="1"/>
</dbReference>
<name>A0AAW4G2X4_GORRU</name>
<sequence>MTASGEDSEIGEILGVVLAAGAGSRYGMPKILAHDGRWLETATDALRAGGCADVAVAMGAAIVEPPAGITALVVDDWADGIGASVSAALDWAKRRPGVGGVVLTVVDTPDVGPDVVRRIVEASGGRRGDLVRAVFDGRRGHPVYIGADHLGPAAEVIHGDVGAQRYLRDQQVTCIECGDLATGQDIDTRE</sequence>
<comment type="caution">
    <text evidence="2">The sequence shown here is derived from an EMBL/GenBank/DDBJ whole genome shotgun (WGS) entry which is preliminary data.</text>
</comment>
<accession>A0AAW4G2X4</accession>
<dbReference type="RefSeq" id="WP_204717738.1">
    <property type="nucleotide sequence ID" value="NZ_JAFFGU010000002.1"/>
</dbReference>